<evidence type="ECO:0000313" key="2">
    <source>
        <dbReference type="EMBL" id="KAF1981712.1"/>
    </source>
</evidence>
<proteinExistence type="predicted"/>
<dbReference type="OrthoDB" id="2559326at2759"/>
<feature type="region of interest" description="Disordered" evidence="1">
    <location>
        <begin position="23"/>
        <end position="67"/>
    </location>
</feature>
<dbReference type="Proteomes" id="UP000800041">
    <property type="component" value="Unassembled WGS sequence"/>
</dbReference>
<name>A0A6G1GLJ9_9PEZI</name>
<protein>
    <submittedName>
        <fullName evidence="2">Uncharacterized protein</fullName>
    </submittedName>
</protein>
<dbReference type="InterPro" id="IPR031833">
    <property type="entry name" value="DUF4748"/>
</dbReference>
<dbReference type="PANTHER" id="PTHR41800">
    <property type="entry name" value="EXPRESSED PROTEIN"/>
    <property type="match status" value="1"/>
</dbReference>
<sequence>MNTVRSVGYGWGVLIVGSYSSSFLHRPPSLPPPPSPNTNTPRAPSSPLPNPQLTPHPPTAGGGAYYFAKRSINADRQARLLAEQERYRRQEALRQAEYLRASSSSSSSSPPKLSSSIPPPSSSAAATKQGKGISPSEEASEDPAPTRHAPTTEGERVQEKSKWEASEVWVSKKGDRLR</sequence>
<organism evidence="2 3">
    <name type="scientific">Aulographum hederae CBS 113979</name>
    <dbReference type="NCBI Taxonomy" id="1176131"/>
    <lineage>
        <taxon>Eukaryota</taxon>
        <taxon>Fungi</taxon>
        <taxon>Dikarya</taxon>
        <taxon>Ascomycota</taxon>
        <taxon>Pezizomycotina</taxon>
        <taxon>Dothideomycetes</taxon>
        <taxon>Pleosporomycetidae</taxon>
        <taxon>Aulographales</taxon>
        <taxon>Aulographaceae</taxon>
    </lineage>
</organism>
<evidence type="ECO:0000313" key="3">
    <source>
        <dbReference type="Proteomes" id="UP000800041"/>
    </source>
</evidence>
<feature type="compositionally biased region" description="Low complexity" evidence="1">
    <location>
        <begin position="102"/>
        <end position="116"/>
    </location>
</feature>
<feature type="compositionally biased region" description="Basic and acidic residues" evidence="1">
    <location>
        <begin position="153"/>
        <end position="178"/>
    </location>
</feature>
<dbReference type="Pfam" id="PF15932">
    <property type="entry name" value="DUF4748"/>
    <property type="match status" value="1"/>
</dbReference>
<accession>A0A6G1GLJ9</accession>
<dbReference type="PANTHER" id="PTHR41800:SF1">
    <property type="entry name" value="EXPRESSED PROTEIN"/>
    <property type="match status" value="1"/>
</dbReference>
<dbReference type="AlphaFoldDB" id="A0A6G1GLJ9"/>
<feature type="compositionally biased region" description="Pro residues" evidence="1">
    <location>
        <begin position="44"/>
        <end position="58"/>
    </location>
</feature>
<reference evidence="2" key="1">
    <citation type="journal article" date="2020" name="Stud. Mycol.">
        <title>101 Dothideomycetes genomes: a test case for predicting lifestyles and emergence of pathogens.</title>
        <authorList>
            <person name="Haridas S."/>
            <person name="Albert R."/>
            <person name="Binder M."/>
            <person name="Bloem J."/>
            <person name="Labutti K."/>
            <person name="Salamov A."/>
            <person name="Andreopoulos B."/>
            <person name="Baker S."/>
            <person name="Barry K."/>
            <person name="Bills G."/>
            <person name="Bluhm B."/>
            <person name="Cannon C."/>
            <person name="Castanera R."/>
            <person name="Culley D."/>
            <person name="Daum C."/>
            <person name="Ezra D."/>
            <person name="Gonzalez J."/>
            <person name="Henrissat B."/>
            <person name="Kuo A."/>
            <person name="Liang C."/>
            <person name="Lipzen A."/>
            <person name="Lutzoni F."/>
            <person name="Magnuson J."/>
            <person name="Mondo S."/>
            <person name="Nolan M."/>
            <person name="Ohm R."/>
            <person name="Pangilinan J."/>
            <person name="Park H.-J."/>
            <person name="Ramirez L."/>
            <person name="Alfaro M."/>
            <person name="Sun H."/>
            <person name="Tritt A."/>
            <person name="Yoshinaga Y."/>
            <person name="Zwiers L.-H."/>
            <person name="Turgeon B."/>
            <person name="Goodwin S."/>
            <person name="Spatafora J."/>
            <person name="Crous P."/>
            <person name="Grigoriev I."/>
        </authorList>
    </citation>
    <scope>NUCLEOTIDE SEQUENCE</scope>
    <source>
        <strain evidence="2">CBS 113979</strain>
    </source>
</reference>
<keyword evidence="3" id="KW-1185">Reference proteome</keyword>
<evidence type="ECO:0000256" key="1">
    <source>
        <dbReference type="SAM" id="MobiDB-lite"/>
    </source>
</evidence>
<gene>
    <name evidence="2" type="ORF">K402DRAFT_457816</name>
</gene>
<feature type="region of interest" description="Disordered" evidence="1">
    <location>
        <begin position="93"/>
        <end position="178"/>
    </location>
</feature>
<dbReference type="EMBL" id="ML977194">
    <property type="protein sequence ID" value="KAF1981712.1"/>
    <property type="molecule type" value="Genomic_DNA"/>
</dbReference>